<comment type="caution">
    <text evidence="2">The sequence shown here is derived from an EMBL/GenBank/DDBJ whole genome shotgun (WGS) entry which is preliminary data.</text>
</comment>
<evidence type="ECO:0000313" key="2">
    <source>
        <dbReference type="EMBL" id="KAH0222748.1"/>
    </source>
</evidence>
<evidence type="ECO:0000313" key="3">
    <source>
        <dbReference type="Proteomes" id="UP000767238"/>
    </source>
</evidence>
<dbReference type="InterPro" id="IPR000182">
    <property type="entry name" value="GNAT_dom"/>
</dbReference>
<reference evidence="2" key="1">
    <citation type="journal article" date="2021" name="J Fungi (Basel)">
        <title>Virulence traits and population genomics of the black yeast Aureobasidium melanogenum.</title>
        <authorList>
            <person name="Cernosa A."/>
            <person name="Sun X."/>
            <person name="Gostincar C."/>
            <person name="Fang C."/>
            <person name="Gunde-Cimerman N."/>
            <person name="Song Z."/>
        </authorList>
    </citation>
    <scope>NUCLEOTIDE SEQUENCE</scope>
    <source>
        <strain evidence="2">EXF-8016</strain>
    </source>
</reference>
<name>A0A9P8K8F9_AURME</name>
<sequence length="235" mass="25793">MINFTVHQGAEITDAIVLDIAALFSENYGIWGAAAAQGRRQGQRVRSSPARLRSDCLPGAPARNFLVQAKDADVLVGHVLATRWTFQGLNMCWITQLCVCKKYRHQGLATKLLAKLSENHDDDGYGILSSHPFAVSATLRALGRGLDQVEERTTSPRIRDIMASCPVDYVRTAEPYGSLFDSVVTDGTVSCADTKFFVDHAEPDAALDAIQSKGIKWPFGRLPEGHEFLVFIECP</sequence>
<dbReference type="Proteomes" id="UP000767238">
    <property type="component" value="Unassembled WGS sequence"/>
</dbReference>
<evidence type="ECO:0000259" key="1">
    <source>
        <dbReference type="PROSITE" id="PS51186"/>
    </source>
</evidence>
<dbReference type="CDD" id="cd04301">
    <property type="entry name" value="NAT_SF"/>
    <property type="match status" value="1"/>
</dbReference>
<gene>
    <name evidence="2" type="ORF">KCV03_g4532</name>
</gene>
<feature type="domain" description="N-acetyltransferase" evidence="1">
    <location>
        <begin position="10"/>
        <end position="168"/>
    </location>
</feature>
<dbReference type="SUPFAM" id="SSF55729">
    <property type="entry name" value="Acyl-CoA N-acyltransferases (Nat)"/>
    <property type="match status" value="1"/>
</dbReference>
<organism evidence="2 3">
    <name type="scientific">Aureobasidium melanogenum</name>
    <name type="common">Aureobasidium pullulans var. melanogenum</name>
    <dbReference type="NCBI Taxonomy" id="46634"/>
    <lineage>
        <taxon>Eukaryota</taxon>
        <taxon>Fungi</taxon>
        <taxon>Dikarya</taxon>
        <taxon>Ascomycota</taxon>
        <taxon>Pezizomycotina</taxon>
        <taxon>Dothideomycetes</taxon>
        <taxon>Dothideomycetidae</taxon>
        <taxon>Dothideales</taxon>
        <taxon>Saccotheciaceae</taxon>
        <taxon>Aureobasidium</taxon>
    </lineage>
</organism>
<dbReference type="GO" id="GO:0016747">
    <property type="term" value="F:acyltransferase activity, transferring groups other than amino-acyl groups"/>
    <property type="evidence" value="ECO:0007669"/>
    <property type="project" value="InterPro"/>
</dbReference>
<protein>
    <recommendedName>
        <fullName evidence="1">N-acetyltransferase domain-containing protein</fullName>
    </recommendedName>
</protein>
<dbReference type="AlphaFoldDB" id="A0A9P8K8F9"/>
<accession>A0A9P8K8F9</accession>
<reference evidence="2" key="2">
    <citation type="submission" date="2021-08" db="EMBL/GenBank/DDBJ databases">
        <authorList>
            <person name="Gostincar C."/>
            <person name="Sun X."/>
            <person name="Song Z."/>
            <person name="Gunde-Cimerman N."/>
        </authorList>
    </citation>
    <scope>NUCLEOTIDE SEQUENCE</scope>
    <source>
        <strain evidence="2">EXF-8016</strain>
    </source>
</reference>
<dbReference type="OrthoDB" id="2019666at2759"/>
<dbReference type="Pfam" id="PF00583">
    <property type="entry name" value="Acetyltransf_1"/>
    <property type="match status" value="1"/>
</dbReference>
<dbReference type="Gene3D" id="3.40.630.30">
    <property type="match status" value="1"/>
</dbReference>
<dbReference type="InterPro" id="IPR016181">
    <property type="entry name" value="Acyl_CoA_acyltransferase"/>
</dbReference>
<proteinExistence type="predicted"/>
<feature type="non-terminal residue" evidence="2">
    <location>
        <position position="235"/>
    </location>
</feature>
<dbReference type="PROSITE" id="PS51186">
    <property type="entry name" value="GNAT"/>
    <property type="match status" value="1"/>
</dbReference>
<dbReference type="EMBL" id="JAHFYH010000027">
    <property type="protein sequence ID" value="KAH0222748.1"/>
    <property type="molecule type" value="Genomic_DNA"/>
</dbReference>